<dbReference type="Gene3D" id="3.40.50.2300">
    <property type="match status" value="2"/>
</dbReference>
<keyword evidence="3" id="KW-0804">Transcription</keyword>
<feature type="domain" description="Transcriptional regulator LacI/GalR-like sensor" evidence="4">
    <location>
        <begin position="116"/>
        <end position="273"/>
    </location>
</feature>
<keyword evidence="1" id="KW-0805">Transcription regulation</keyword>
<dbReference type="InterPro" id="IPR028082">
    <property type="entry name" value="Peripla_BP_I"/>
</dbReference>
<reference evidence="5 6" key="1">
    <citation type="submission" date="2018-10" db="EMBL/GenBank/DDBJ databases">
        <title>Isolation, diversity and antifungal activity of actinobacteria from wheat.</title>
        <authorList>
            <person name="Han C."/>
        </authorList>
    </citation>
    <scope>NUCLEOTIDE SEQUENCE [LARGE SCALE GENOMIC DNA]</scope>
    <source>
        <strain evidence="5 6">NEAU-YY56</strain>
    </source>
</reference>
<dbReference type="InterPro" id="IPR046335">
    <property type="entry name" value="LacI/GalR-like_sensor"/>
</dbReference>
<dbReference type="GO" id="GO:0003700">
    <property type="term" value="F:DNA-binding transcription factor activity"/>
    <property type="evidence" value="ECO:0007669"/>
    <property type="project" value="TreeGrafter"/>
</dbReference>
<gene>
    <name evidence="5" type="ORF">EBM89_14835</name>
</gene>
<evidence type="ECO:0000256" key="2">
    <source>
        <dbReference type="ARBA" id="ARBA00023125"/>
    </source>
</evidence>
<dbReference type="PANTHER" id="PTHR30146">
    <property type="entry name" value="LACI-RELATED TRANSCRIPTIONAL REPRESSOR"/>
    <property type="match status" value="1"/>
</dbReference>
<dbReference type="CDD" id="cd01574">
    <property type="entry name" value="PBP1_LacI"/>
    <property type="match status" value="1"/>
</dbReference>
<evidence type="ECO:0000313" key="5">
    <source>
        <dbReference type="EMBL" id="RMI06869.1"/>
    </source>
</evidence>
<keyword evidence="2" id="KW-0238">DNA-binding</keyword>
<dbReference type="Proteomes" id="UP000269289">
    <property type="component" value="Unassembled WGS sequence"/>
</dbReference>
<dbReference type="GO" id="GO:0000976">
    <property type="term" value="F:transcription cis-regulatory region binding"/>
    <property type="evidence" value="ECO:0007669"/>
    <property type="project" value="TreeGrafter"/>
</dbReference>
<dbReference type="SUPFAM" id="SSF53822">
    <property type="entry name" value="Periplasmic binding protein-like I"/>
    <property type="match status" value="1"/>
</dbReference>
<dbReference type="AlphaFoldDB" id="A0A3M2J0F2"/>
<evidence type="ECO:0000256" key="3">
    <source>
        <dbReference type="ARBA" id="ARBA00023163"/>
    </source>
</evidence>
<comment type="caution">
    <text evidence="5">The sequence shown here is derived from an EMBL/GenBank/DDBJ whole genome shotgun (WGS) entry which is preliminary data.</text>
</comment>
<name>A0A3M2J0F2_9CELL</name>
<evidence type="ECO:0000259" key="4">
    <source>
        <dbReference type="Pfam" id="PF13377"/>
    </source>
</evidence>
<keyword evidence="6" id="KW-1185">Reference proteome</keyword>
<protein>
    <submittedName>
        <fullName evidence="5">LacI family transcriptional regulator</fullName>
    </submittedName>
</protein>
<dbReference type="EMBL" id="RFFI01000089">
    <property type="protein sequence ID" value="RMI06869.1"/>
    <property type="molecule type" value="Genomic_DNA"/>
</dbReference>
<evidence type="ECO:0000313" key="6">
    <source>
        <dbReference type="Proteomes" id="UP000269289"/>
    </source>
</evidence>
<dbReference type="Pfam" id="PF13377">
    <property type="entry name" value="Peripla_BP_3"/>
    <property type="match status" value="1"/>
</dbReference>
<sequence length="278" mass="29094">MHAPVTIAARAPSLSAFHQFGPSEVVLGASAAAREAGYVLDIVTLDMESTESIAGALDLLRQHDLAGVIALSSTDEMTHAFEEAQFNVPVVLSTEPDDTVQGRSELSAVGFPALIAHLADLGHRTFLHLAGPPTWSAARNRTRAFQAAVEARGLRSEGVLHGDWSARSGYAAVREIGGAGFAATAVVAANDQMALGAMLALRELGLDVPGDVSVTGVDDIPEAAYFCPPLTMLRFNFAEQGRSAVAALLGQIEEAGSAERAAARPELVIRRSTAQART</sequence>
<dbReference type="PANTHER" id="PTHR30146:SF109">
    <property type="entry name" value="HTH-TYPE TRANSCRIPTIONAL REGULATOR GALS"/>
    <property type="match status" value="1"/>
</dbReference>
<proteinExistence type="predicted"/>
<accession>A0A3M2J0F2</accession>
<evidence type="ECO:0000256" key="1">
    <source>
        <dbReference type="ARBA" id="ARBA00023015"/>
    </source>
</evidence>
<organism evidence="5 6">
    <name type="scientific">Cellulomonas triticagri</name>
    <dbReference type="NCBI Taxonomy" id="2483352"/>
    <lineage>
        <taxon>Bacteria</taxon>
        <taxon>Bacillati</taxon>
        <taxon>Actinomycetota</taxon>
        <taxon>Actinomycetes</taxon>
        <taxon>Micrococcales</taxon>
        <taxon>Cellulomonadaceae</taxon>
        <taxon>Cellulomonas</taxon>
    </lineage>
</organism>